<dbReference type="GO" id="GO:0016491">
    <property type="term" value="F:oxidoreductase activity"/>
    <property type="evidence" value="ECO:0007669"/>
    <property type="project" value="UniProtKB-KW"/>
</dbReference>
<dbReference type="Proteomes" id="UP000199055">
    <property type="component" value="Unassembled WGS sequence"/>
</dbReference>
<keyword evidence="9" id="KW-0676">Redox-active center</keyword>
<keyword evidence="7 11" id="KW-0472">Membrane</keyword>
<evidence type="ECO:0000256" key="3">
    <source>
        <dbReference type="ARBA" id="ARBA00022692"/>
    </source>
</evidence>
<dbReference type="Gene3D" id="1.20.1440.130">
    <property type="entry name" value="VKOR domain"/>
    <property type="match status" value="1"/>
</dbReference>
<keyword evidence="8" id="KW-1015">Disulfide bond</keyword>
<evidence type="ECO:0000256" key="7">
    <source>
        <dbReference type="ARBA" id="ARBA00023136"/>
    </source>
</evidence>
<keyword evidence="6" id="KW-0560">Oxidoreductase</keyword>
<evidence type="ECO:0000256" key="6">
    <source>
        <dbReference type="ARBA" id="ARBA00023002"/>
    </source>
</evidence>
<organism evidence="13 14">
    <name type="scientific">Streptomyces radiopugnans</name>
    <dbReference type="NCBI Taxonomy" id="403935"/>
    <lineage>
        <taxon>Bacteria</taxon>
        <taxon>Bacillati</taxon>
        <taxon>Actinomycetota</taxon>
        <taxon>Actinomycetes</taxon>
        <taxon>Kitasatosporales</taxon>
        <taxon>Streptomycetaceae</taxon>
        <taxon>Streptomyces</taxon>
    </lineage>
</organism>
<dbReference type="AlphaFoldDB" id="A0A1H9IXH6"/>
<feature type="transmembrane region" description="Helical" evidence="11">
    <location>
        <begin position="123"/>
        <end position="144"/>
    </location>
</feature>
<dbReference type="RefSeq" id="WP_093662540.1">
    <property type="nucleotide sequence ID" value="NZ_FOET01000015.1"/>
</dbReference>
<dbReference type="SMART" id="SM00756">
    <property type="entry name" value="VKc"/>
    <property type="match status" value="1"/>
</dbReference>
<feature type="compositionally biased region" description="Basic and acidic residues" evidence="10">
    <location>
        <begin position="7"/>
        <end position="16"/>
    </location>
</feature>
<evidence type="ECO:0000256" key="10">
    <source>
        <dbReference type="SAM" id="MobiDB-lite"/>
    </source>
</evidence>
<evidence type="ECO:0000256" key="5">
    <source>
        <dbReference type="ARBA" id="ARBA00022989"/>
    </source>
</evidence>
<gene>
    <name evidence="13" type="ORF">SAMN05216481_115130</name>
</gene>
<evidence type="ECO:0000313" key="13">
    <source>
        <dbReference type="EMBL" id="SEQ79198.1"/>
    </source>
</evidence>
<keyword evidence="5 11" id="KW-1133">Transmembrane helix</keyword>
<feature type="region of interest" description="Disordered" evidence="10">
    <location>
        <begin position="1"/>
        <end position="22"/>
    </location>
</feature>
<keyword evidence="3 11" id="KW-0812">Transmembrane</keyword>
<evidence type="ECO:0000256" key="9">
    <source>
        <dbReference type="ARBA" id="ARBA00023284"/>
    </source>
</evidence>
<evidence type="ECO:0000256" key="2">
    <source>
        <dbReference type="ARBA" id="ARBA00006214"/>
    </source>
</evidence>
<dbReference type="STRING" id="403935.SAMN05216481_115130"/>
<dbReference type="GO" id="GO:0016020">
    <property type="term" value="C:membrane"/>
    <property type="evidence" value="ECO:0007669"/>
    <property type="project" value="UniProtKB-SubCell"/>
</dbReference>
<evidence type="ECO:0000256" key="11">
    <source>
        <dbReference type="SAM" id="Phobius"/>
    </source>
</evidence>
<proteinExistence type="inferred from homology"/>
<dbReference type="InterPro" id="IPR041714">
    <property type="entry name" value="VKOR_Actinobacteria"/>
</dbReference>
<evidence type="ECO:0000256" key="8">
    <source>
        <dbReference type="ARBA" id="ARBA00023157"/>
    </source>
</evidence>
<keyword evidence="14" id="KW-1185">Reference proteome</keyword>
<feature type="transmembrane region" description="Helical" evidence="11">
    <location>
        <begin position="194"/>
        <end position="215"/>
    </location>
</feature>
<feature type="transmembrane region" description="Helical" evidence="11">
    <location>
        <begin position="150"/>
        <end position="173"/>
    </location>
</feature>
<keyword evidence="4" id="KW-0874">Quinone</keyword>
<name>A0A1H9IXH6_9ACTN</name>
<dbReference type="CDD" id="cd12922">
    <property type="entry name" value="VKOR_5"/>
    <property type="match status" value="1"/>
</dbReference>
<evidence type="ECO:0000256" key="4">
    <source>
        <dbReference type="ARBA" id="ARBA00022719"/>
    </source>
</evidence>
<evidence type="ECO:0000256" key="1">
    <source>
        <dbReference type="ARBA" id="ARBA00004141"/>
    </source>
</evidence>
<comment type="subcellular location">
    <subcellularLocation>
        <location evidence="1">Membrane</location>
        <topology evidence="1">Multi-pass membrane protein</topology>
    </subcellularLocation>
</comment>
<reference evidence="13 14" key="1">
    <citation type="submission" date="2016-10" db="EMBL/GenBank/DDBJ databases">
        <authorList>
            <person name="de Groot N.N."/>
        </authorList>
    </citation>
    <scope>NUCLEOTIDE SEQUENCE [LARGE SCALE GENOMIC DNA]</scope>
    <source>
        <strain evidence="13 14">CGMCC 4.3519</strain>
    </source>
</reference>
<dbReference type="GO" id="GO:0048038">
    <property type="term" value="F:quinone binding"/>
    <property type="evidence" value="ECO:0007669"/>
    <property type="project" value="UniProtKB-KW"/>
</dbReference>
<dbReference type="Pfam" id="PF07884">
    <property type="entry name" value="VKOR"/>
    <property type="match status" value="1"/>
</dbReference>
<comment type="similarity">
    <text evidence="2">Belongs to the VKOR family.</text>
</comment>
<accession>A0A1H9IXH6</accession>
<evidence type="ECO:0000313" key="14">
    <source>
        <dbReference type="Proteomes" id="UP000199055"/>
    </source>
</evidence>
<feature type="transmembrane region" description="Helical" evidence="11">
    <location>
        <begin position="32"/>
        <end position="51"/>
    </location>
</feature>
<dbReference type="InterPro" id="IPR038354">
    <property type="entry name" value="VKOR_sf"/>
</dbReference>
<dbReference type="EMBL" id="FOET01000015">
    <property type="protein sequence ID" value="SEQ79198.1"/>
    <property type="molecule type" value="Genomic_DNA"/>
</dbReference>
<dbReference type="InterPro" id="IPR012932">
    <property type="entry name" value="VKOR"/>
</dbReference>
<sequence>MTTTTAPRDEAARTGDDGGGPPAGGAVGAGRAYALLLVITGLAGVLAAWVITVDKFRLLEAKLTGDTLDMACDINPIVSCGSVMESPQAEAFGFPNPVLGLVTYGMIVAVGMGLLAGARFPRWYWLTMNAGMLFGVGFCTWLMYQSLYEIGKLCLWCNLAWVATLLMFWYTTFRNIHNGFLPAPAWLREGVREFHWVIPAVHVGIIGMLVLTRWWDFWTS</sequence>
<evidence type="ECO:0000259" key="12">
    <source>
        <dbReference type="SMART" id="SM00756"/>
    </source>
</evidence>
<feature type="transmembrane region" description="Helical" evidence="11">
    <location>
        <begin position="98"/>
        <end position="116"/>
    </location>
</feature>
<protein>
    <submittedName>
        <fullName evidence="13">Uncharacterized membrane protein</fullName>
    </submittedName>
</protein>
<feature type="domain" description="Vitamin K epoxide reductase" evidence="12">
    <location>
        <begin position="30"/>
        <end position="175"/>
    </location>
</feature>